<proteinExistence type="predicted"/>
<dbReference type="EMBL" id="AUZZ01007793">
    <property type="protein sequence ID" value="EQD41067.1"/>
    <property type="molecule type" value="Genomic_DNA"/>
</dbReference>
<accession>T0ZAG2</accession>
<dbReference type="InterPro" id="IPR054353">
    <property type="entry name" value="IstA-like_C"/>
</dbReference>
<feature type="domain" description="Transposase for insertion sequence element IS21-like C-terminal" evidence="1">
    <location>
        <begin position="23"/>
        <end position="89"/>
    </location>
</feature>
<dbReference type="Pfam" id="PF22483">
    <property type="entry name" value="Mu-transpos_C_2"/>
    <property type="match status" value="1"/>
</dbReference>
<evidence type="ECO:0000259" key="1">
    <source>
        <dbReference type="Pfam" id="PF22483"/>
    </source>
</evidence>
<comment type="caution">
    <text evidence="2">The sequence shown here is derived from an EMBL/GenBank/DDBJ whole genome shotgun (WGS) entry which is preliminary data.</text>
</comment>
<name>T0ZAG2_9ZZZZ</name>
<reference evidence="2" key="2">
    <citation type="journal article" date="2014" name="ISME J.">
        <title>Microbial stratification in low pH oxic and suboxic macroscopic growths along an acid mine drainage.</title>
        <authorList>
            <person name="Mendez-Garcia C."/>
            <person name="Mesa V."/>
            <person name="Sprenger R.R."/>
            <person name="Richter M."/>
            <person name="Diez M.S."/>
            <person name="Solano J."/>
            <person name="Bargiela R."/>
            <person name="Golyshina O.V."/>
            <person name="Manteca A."/>
            <person name="Ramos J.L."/>
            <person name="Gallego J.R."/>
            <person name="Llorente I."/>
            <person name="Martins Dos Santos V.A."/>
            <person name="Jensen O.N."/>
            <person name="Pelaez A.I."/>
            <person name="Sanchez J."/>
            <person name="Ferrer M."/>
        </authorList>
    </citation>
    <scope>NUCLEOTIDE SEQUENCE</scope>
</reference>
<evidence type="ECO:0000313" key="2">
    <source>
        <dbReference type="EMBL" id="EQD41067.1"/>
    </source>
</evidence>
<dbReference type="PANTHER" id="PTHR35004">
    <property type="entry name" value="TRANSPOSASE RV3428C-RELATED"/>
    <property type="match status" value="1"/>
</dbReference>
<reference evidence="2" key="1">
    <citation type="submission" date="2013-08" db="EMBL/GenBank/DDBJ databases">
        <authorList>
            <person name="Mendez C."/>
            <person name="Richter M."/>
            <person name="Ferrer M."/>
            <person name="Sanchez J."/>
        </authorList>
    </citation>
    <scope>NUCLEOTIDE SEQUENCE</scope>
</reference>
<dbReference type="AlphaFoldDB" id="T0ZAG2"/>
<organism evidence="2">
    <name type="scientific">mine drainage metagenome</name>
    <dbReference type="NCBI Taxonomy" id="410659"/>
    <lineage>
        <taxon>unclassified sequences</taxon>
        <taxon>metagenomes</taxon>
        <taxon>ecological metagenomes</taxon>
    </lineage>
</organism>
<protein>
    <submittedName>
        <fullName evidence="2">IstA2</fullName>
    </submittedName>
</protein>
<dbReference type="PANTHER" id="PTHR35004:SF7">
    <property type="entry name" value="INTEGRASE PROTEIN"/>
    <property type="match status" value="1"/>
</dbReference>
<gene>
    <name evidence="2" type="ORF">B2A_10821</name>
</gene>
<sequence length="199" mass="21941">MIEGKRATIGADFATERLLLSPLPSSHYEVGVPINPKVDAKSRVWVRQCKYSVPVKLIGRRVDVTLRADEVIISHSGRVVAHHERLVHRLDESLHLDHYLEILLRKPGALAASSPLAQARAAGVFTPAHDAYWEEARRQCCGSPKFPTVDHRNSPGVERRGGLDMSLRNCQVGTSFWASSGTASVSVTDGQHRPAIKVR</sequence>